<keyword evidence="6" id="KW-1185">Reference proteome</keyword>
<dbReference type="AlphaFoldDB" id="A0A2A3JVA4"/>
<dbReference type="GO" id="GO:0046872">
    <property type="term" value="F:metal ion binding"/>
    <property type="evidence" value="ECO:0007669"/>
    <property type="project" value="UniProtKB-KW"/>
</dbReference>
<dbReference type="InterPro" id="IPR013096">
    <property type="entry name" value="Cupin_2"/>
</dbReference>
<proteinExistence type="predicted"/>
<comment type="caution">
    <text evidence="5">The sequence shown here is derived from an EMBL/GenBank/DDBJ whole genome shotgun (WGS) entry which is preliminary data.</text>
</comment>
<dbReference type="InterPro" id="IPR051610">
    <property type="entry name" value="GPI/OXD"/>
</dbReference>
<feature type="region of interest" description="Disordered" evidence="2">
    <location>
        <begin position="142"/>
        <end position="167"/>
    </location>
</feature>
<dbReference type="OrthoDB" id="5290459at2"/>
<dbReference type="Gene3D" id="2.60.120.10">
    <property type="entry name" value="Jelly Rolls"/>
    <property type="match status" value="1"/>
</dbReference>
<accession>A0A2A3JVA4</accession>
<reference evidence="4" key="3">
    <citation type="submission" date="2024-05" db="EMBL/GenBank/DDBJ databases">
        <title>Yangia mangrovi SAOS 153D genome.</title>
        <authorList>
            <person name="Verma A."/>
            <person name="Pal Y."/>
            <person name="Sundharam S."/>
            <person name="Bisht B."/>
            <person name="Srinivasan K."/>
        </authorList>
    </citation>
    <scope>NUCLEOTIDE SEQUENCE</scope>
    <source>
        <strain evidence="4">SAOS 153D</strain>
    </source>
</reference>
<feature type="region of interest" description="Disordered" evidence="2">
    <location>
        <begin position="1"/>
        <end position="25"/>
    </location>
</feature>
<reference evidence="6" key="2">
    <citation type="submission" date="2023-07" db="EMBL/GenBank/DDBJ databases">
        <title>Yangia mangrovi SAOS 153D genome.</title>
        <authorList>
            <person name="Verma A."/>
            <person name="Pal Y."/>
            <person name="Sundharam S."/>
            <person name="Bisht B."/>
            <person name="Srinivasan K."/>
        </authorList>
    </citation>
    <scope>NUCLEOTIDE SEQUENCE [LARGE SCALE GENOMIC DNA]</scope>
    <source>
        <strain evidence="6">SAOS 153D</strain>
    </source>
</reference>
<dbReference type="InterPro" id="IPR011051">
    <property type="entry name" value="RmlC_Cupin_sf"/>
</dbReference>
<dbReference type="CDD" id="cd02224">
    <property type="entry name" value="cupin_SPO2919-like"/>
    <property type="match status" value="1"/>
</dbReference>
<feature type="compositionally biased region" description="Acidic residues" evidence="2">
    <location>
        <begin position="157"/>
        <end position="167"/>
    </location>
</feature>
<reference evidence="5" key="1">
    <citation type="submission" date="2017-09" db="EMBL/GenBank/DDBJ databases">
        <title>Yangia sp. SAOS 153D whole genome sequencing.</title>
        <authorList>
            <person name="Verma A."/>
            <person name="Krishnamurthi S."/>
        </authorList>
    </citation>
    <scope>NUCLEOTIDE SEQUENCE [LARGE SCALE GENOMIC DNA]</scope>
    <source>
        <strain evidence="5">SAOS 153D</strain>
    </source>
</reference>
<protein>
    <submittedName>
        <fullName evidence="4">Cupin domain-containing protein</fullName>
    </submittedName>
</protein>
<dbReference type="InterPro" id="IPR014710">
    <property type="entry name" value="RmlC-like_jellyroll"/>
</dbReference>
<dbReference type="PANTHER" id="PTHR35848">
    <property type="entry name" value="OXALATE-BINDING PROTEIN"/>
    <property type="match status" value="1"/>
</dbReference>
<dbReference type="EMBL" id="NTHN01000162">
    <property type="protein sequence ID" value="PBD19135.1"/>
    <property type="molecule type" value="Genomic_DNA"/>
</dbReference>
<gene>
    <name evidence="4" type="ORF">CLG85_021635</name>
    <name evidence="5" type="ORF">CLG85_10935</name>
</gene>
<evidence type="ECO:0000313" key="4">
    <source>
        <dbReference type="EMBL" id="MCT4372765.1"/>
    </source>
</evidence>
<evidence type="ECO:0000256" key="2">
    <source>
        <dbReference type="SAM" id="MobiDB-lite"/>
    </source>
</evidence>
<feature type="compositionally biased region" description="Basic and acidic residues" evidence="2">
    <location>
        <begin position="144"/>
        <end position="156"/>
    </location>
</feature>
<evidence type="ECO:0000259" key="3">
    <source>
        <dbReference type="Pfam" id="PF07883"/>
    </source>
</evidence>
<evidence type="ECO:0000313" key="5">
    <source>
        <dbReference type="EMBL" id="PBD19135.1"/>
    </source>
</evidence>
<evidence type="ECO:0000256" key="1">
    <source>
        <dbReference type="ARBA" id="ARBA00022723"/>
    </source>
</evidence>
<sequence length="167" mass="18177">MPKLDPQPVTTHRSSRHRVLGDGPGPYGCQLLSDPGGLTQFGAFIEELPPGSASGWRHWHEREDEMVYVLSGALVLVEDEEVPMGPGDCACWPAGQGIGHRLENRSAAPARYLVIGTRSGADIIHYSDHDLVTETHGAARVYRRRDGSELGRHDGELGGEQDGEEET</sequence>
<dbReference type="EMBL" id="NTHN02000055">
    <property type="protein sequence ID" value="MCT4372765.1"/>
    <property type="molecule type" value="Genomic_DNA"/>
</dbReference>
<evidence type="ECO:0000313" key="6">
    <source>
        <dbReference type="Proteomes" id="UP000217448"/>
    </source>
</evidence>
<dbReference type="SUPFAM" id="SSF51182">
    <property type="entry name" value="RmlC-like cupins"/>
    <property type="match status" value="1"/>
</dbReference>
<keyword evidence="1" id="KW-0479">Metal-binding</keyword>
<name>A0A2A3JVA4_9RHOB</name>
<dbReference type="RefSeq" id="WP_095882291.1">
    <property type="nucleotide sequence ID" value="NZ_NTHN02000055.1"/>
</dbReference>
<dbReference type="Proteomes" id="UP000217448">
    <property type="component" value="Unassembled WGS sequence"/>
</dbReference>
<dbReference type="Pfam" id="PF07883">
    <property type="entry name" value="Cupin_2"/>
    <property type="match status" value="1"/>
</dbReference>
<dbReference type="PANTHER" id="PTHR35848:SF9">
    <property type="entry name" value="SLL1358 PROTEIN"/>
    <property type="match status" value="1"/>
</dbReference>
<feature type="domain" description="Cupin type-2" evidence="3">
    <location>
        <begin position="45"/>
        <end position="115"/>
    </location>
</feature>
<organism evidence="5">
    <name type="scientific">Alloyangia mangrovi</name>
    <dbReference type="NCBI Taxonomy" id="1779329"/>
    <lineage>
        <taxon>Bacteria</taxon>
        <taxon>Pseudomonadati</taxon>
        <taxon>Pseudomonadota</taxon>
        <taxon>Alphaproteobacteria</taxon>
        <taxon>Rhodobacterales</taxon>
        <taxon>Roseobacteraceae</taxon>
        <taxon>Alloyangia</taxon>
    </lineage>
</organism>